<dbReference type="PROSITE" id="PS01124">
    <property type="entry name" value="HTH_ARAC_FAMILY_2"/>
    <property type="match status" value="1"/>
</dbReference>
<dbReference type="PANTHER" id="PTHR43280:SF34">
    <property type="entry name" value="ARAC-FAMILY TRANSCRIPTIONAL REGULATOR"/>
    <property type="match status" value="1"/>
</dbReference>
<dbReference type="RefSeq" id="WP_006782271.1">
    <property type="nucleotide sequence ID" value="NZ_CP040506.1"/>
</dbReference>
<dbReference type="GO" id="GO:0043565">
    <property type="term" value="F:sequence-specific DNA binding"/>
    <property type="evidence" value="ECO:0007669"/>
    <property type="project" value="InterPro"/>
</dbReference>
<dbReference type="Pfam" id="PF12833">
    <property type="entry name" value="HTH_18"/>
    <property type="match status" value="1"/>
</dbReference>
<dbReference type="Proteomes" id="UP000005384">
    <property type="component" value="Unassembled WGS sequence"/>
</dbReference>
<name>G5ILA4_9FIRM</name>
<organism evidence="5 6">
    <name type="scientific">Hungatella hathewayi WAL-18680</name>
    <dbReference type="NCBI Taxonomy" id="742737"/>
    <lineage>
        <taxon>Bacteria</taxon>
        <taxon>Bacillati</taxon>
        <taxon>Bacillota</taxon>
        <taxon>Clostridia</taxon>
        <taxon>Lachnospirales</taxon>
        <taxon>Lachnospiraceae</taxon>
        <taxon>Hungatella</taxon>
    </lineage>
</organism>
<keyword evidence="2" id="KW-0238">DNA-binding</keyword>
<dbReference type="InterPro" id="IPR018060">
    <property type="entry name" value="HTH_AraC"/>
</dbReference>
<evidence type="ECO:0000256" key="1">
    <source>
        <dbReference type="ARBA" id="ARBA00023015"/>
    </source>
</evidence>
<dbReference type="Pfam" id="PF02311">
    <property type="entry name" value="AraC_binding"/>
    <property type="match status" value="1"/>
</dbReference>
<dbReference type="GO" id="GO:0003700">
    <property type="term" value="F:DNA-binding transcription factor activity"/>
    <property type="evidence" value="ECO:0007669"/>
    <property type="project" value="InterPro"/>
</dbReference>
<keyword evidence="1" id="KW-0805">Transcription regulation</keyword>
<evidence type="ECO:0000256" key="2">
    <source>
        <dbReference type="ARBA" id="ARBA00023125"/>
    </source>
</evidence>
<proteinExistence type="predicted"/>
<dbReference type="OrthoDB" id="9774814at2"/>
<dbReference type="AlphaFoldDB" id="G5ILA4"/>
<dbReference type="Gene3D" id="1.10.10.60">
    <property type="entry name" value="Homeodomain-like"/>
    <property type="match status" value="2"/>
</dbReference>
<dbReference type="Gene3D" id="2.60.120.10">
    <property type="entry name" value="Jelly Rolls"/>
    <property type="match status" value="1"/>
</dbReference>
<dbReference type="SUPFAM" id="SSF51215">
    <property type="entry name" value="Regulatory protein AraC"/>
    <property type="match status" value="1"/>
</dbReference>
<dbReference type="SUPFAM" id="SSF46689">
    <property type="entry name" value="Homeodomain-like"/>
    <property type="match status" value="2"/>
</dbReference>
<dbReference type="InterPro" id="IPR037923">
    <property type="entry name" value="HTH-like"/>
</dbReference>
<dbReference type="InterPro" id="IPR003313">
    <property type="entry name" value="AraC-bd"/>
</dbReference>
<reference evidence="5 6" key="1">
    <citation type="submission" date="2011-08" db="EMBL/GenBank/DDBJ databases">
        <title>The Genome Sequence of Clostridium hathewayi WAL-18680.</title>
        <authorList>
            <consortium name="The Broad Institute Genome Sequencing Platform"/>
            <person name="Earl A."/>
            <person name="Ward D."/>
            <person name="Feldgarden M."/>
            <person name="Gevers D."/>
            <person name="Finegold S.M."/>
            <person name="Summanen P.H."/>
            <person name="Molitoris D.R."/>
            <person name="Song M."/>
            <person name="Daigneault M."/>
            <person name="Allen-Vercoe E."/>
            <person name="Young S.K."/>
            <person name="Zeng Q."/>
            <person name="Gargeya S."/>
            <person name="Fitzgerald M."/>
            <person name="Haas B."/>
            <person name="Abouelleil A."/>
            <person name="Alvarado L."/>
            <person name="Arachchi H.M."/>
            <person name="Berlin A."/>
            <person name="Brown A."/>
            <person name="Chapman S.B."/>
            <person name="Chen Z."/>
            <person name="Dunbar C."/>
            <person name="Freedman E."/>
            <person name="Gearin G."/>
            <person name="Gellesch M."/>
            <person name="Goldberg J."/>
            <person name="Griggs A."/>
            <person name="Gujja S."/>
            <person name="Heiman D."/>
            <person name="Howarth C."/>
            <person name="Larson L."/>
            <person name="Lui A."/>
            <person name="MacDonald P.J.P."/>
            <person name="Montmayeur A."/>
            <person name="Murphy C."/>
            <person name="Neiman D."/>
            <person name="Pearson M."/>
            <person name="Priest M."/>
            <person name="Roberts A."/>
            <person name="Saif S."/>
            <person name="Shea T."/>
            <person name="Shenoy N."/>
            <person name="Sisk P."/>
            <person name="Stolte C."/>
            <person name="Sykes S."/>
            <person name="Wortman J."/>
            <person name="Nusbaum C."/>
            <person name="Birren B."/>
        </authorList>
    </citation>
    <scope>NUCLEOTIDE SEQUENCE [LARGE SCALE GENOMIC DNA]</scope>
    <source>
        <strain evidence="5 6">WAL-18680</strain>
    </source>
</reference>
<dbReference type="EMBL" id="ADLN01000118">
    <property type="protein sequence ID" value="EHI57792.1"/>
    <property type="molecule type" value="Genomic_DNA"/>
</dbReference>
<dbReference type="PANTHER" id="PTHR43280">
    <property type="entry name" value="ARAC-FAMILY TRANSCRIPTIONAL REGULATOR"/>
    <property type="match status" value="1"/>
</dbReference>
<sequence>MKQQIFYEDFDSFYYYSGSSRNWEMKGFHFHKEYEVILFLSEGAVISIGNRVYEVERGDLFLIPNREYHKTAGADGQEYRRYVLMFEPEPVWRASEALGYPFMRYFEHGTEAFPHKLHLTGERLENTVALFERIGERCHERETAAGQTGIRLGILELLLYVNQMFDFFGEKDCILEEEMPEADENAAVVQERISQIKKYINAHIDEKLELEQIAEHFYISRHYLSHYFKKATGFTLGQYIMDRKMDRAKQLLRQGLSVTETAVALSYHSDSHFINTFKRMTGTTPKRYAAEKPT</sequence>
<evidence type="ECO:0000313" key="5">
    <source>
        <dbReference type="EMBL" id="EHI57792.1"/>
    </source>
</evidence>
<evidence type="ECO:0000256" key="3">
    <source>
        <dbReference type="ARBA" id="ARBA00023163"/>
    </source>
</evidence>
<protein>
    <recommendedName>
        <fullName evidence="4">HTH araC/xylS-type domain-containing protein</fullName>
    </recommendedName>
</protein>
<dbReference type="SMART" id="SM00342">
    <property type="entry name" value="HTH_ARAC"/>
    <property type="match status" value="1"/>
</dbReference>
<accession>G5ILA4</accession>
<dbReference type="PATRIC" id="fig|742737.3.peg.4264"/>
<dbReference type="HOGENOM" id="CLU_000445_88_3_9"/>
<evidence type="ECO:0000259" key="4">
    <source>
        <dbReference type="PROSITE" id="PS01124"/>
    </source>
</evidence>
<gene>
    <name evidence="5" type="ORF">HMPREF9473_04282</name>
</gene>
<comment type="caution">
    <text evidence="5">The sequence shown here is derived from an EMBL/GenBank/DDBJ whole genome shotgun (WGS) entry which is preliminary data.</text>
</comment>
<keyword evidence="3" id="KW-0804">Transcription</keyword>
<keyword evidence="6" id="KW-1185">Reference proteome</keyword>
<feature type="domain" description="HTH araC/xylS-type" evidence="4">
    <location>
        <begin position="194"/>
        <end position="291"/>
    </location>
</feature>
<dbReference type="InterPro" id="IPR014710">
    <property type="entry name" value="RmlC-like_jellyroll"/>
</dbReference>
<dbReference type="InterPro" id="IPR009057">
    <property type="entry name" value="Homeodomain-like_sf"/>
</dbReference>
<evidence type="ECO:0000313" key="6">
    <source>
        <dbReference type="Proteomes" id="UP000005384"/>
    </source>
</evidence>